<protein>
    <recommendedName>
        <fullName evidence="1">Reverse transcriptase domain-containing protein</fullName>
    </recommendedName>
</protein>
<dbReference type="AlphaFoldDB" id="A0AA38HZE8"/>
<dbReference type="Proteomes" id="UP001168821">
    <property type="component" value="Unassembled WGS sequence"/>
</dbReference>
<proteinExistence type="predicted"/>
<dbReference type="PROSITE" id="PS50878">
    <property type="entry name" value="RT_POL"/>
    <property type="match status" value="1"/>
</dbReference>
<feature type="domain" description="Reverse transcriptase" evidence="1">
    <location>
        <begin position="1"/>
        <end position="111"/>
    </location>
</feature>
<keyword evidence="3" id="KW-1185">Reference proteome</keyword>
<comment type="caution">
    <text evidence="2">The sequence shown here is derived from an EMBL/GenBank/DDBJ whole genome shotgun (WGS) entry which is preliminary data.</text>
</comment>
<dbReference type="Pfam" id="PF00078">
    <property type="entry name" value="RVT_1"/>
    <property type="match status" value="1"/>
</dbReference>
<gene>
    <name evidence="2" type="ORF">Zmor_024029</name>
</gene>
<organism evidence="2 3">
    <name type="scientific">Zophobas morio</name>
    <dbReference type="NCBI Taxonomy" id="2755281"/>
    <lineage>
        <taxon>Eukaryota</taxon>
        <taxon>Metazoa</taxon>
        <taxon>Ecdysozoa</taxon>
        <taxon>Arthropoda</taxon>
        <taxon>Hexapoda</taxon>
        <taxon>Insecta</taxon>
        <taxon>Pterygota</taxon>
        <taxon>Neoptera</taxon>
        <taxon>Endopterygota</taxon>
        <taxon>Coleoptera</taxon>
        <taxon>Polyphaga</taxon>
        <taxon>Cucujiformia</taxon>
        <taxon>Tenebrionidae</taxon>
        <taxon>Zophobas</taxon>
    </lineage>
</organism>
<name>A0AA38HZE8_9CUCU</name>
<dbReference type="EMBL" id="JALNTZ010000007">
    <property type="protein sequence ID" value="KAJ3646441.1"/>
    <property type="molecule type" value="Genomic_DNA"/>
</dbReference>
<sequence>MTWRDNILRSLVNLGFTRNVAHYINNFLQERTFTVRINNTVSSVTRLQTEIPQGSVISATPFLLNINNIFQKLSPPIKTDLFADDLVIFTRGKDLGSMRNLMQNSLQDLQE</sequence>
<evidence type="ECO:0000313" key="2">
    <source>
        <dbReference type="EMBL" id="KAJ3646441.1"/>
    </source>
</evidence>
<reference evidence="2" key="1">
    <citation type="journal article" date="2023" name="G3 (Bethesda)">
        <title>Whole genome assemblies of Zophobas morio and Tenebrio molitor.</title>
        <authorList>
            <person name="Kaur S."/>
            <person name="Stinson S.A."/>
            <person name="diCenzo G.C."/>
        </authorList>
    </citation>
    <scope>NUCLEOTIDE SEQUENCE</scope>
    <source>
        <strain evidence="2">QUZm001</strain>
    </source>
</reference>
<accession>A0AA38HZE8</accession>
<dbReference type="InterPro" id="IPR000477">
    <property type="entry name" value="RT_dom"/>
</dbReference>
<evidence type="ECO:0000313" key="3">
    <source>
        <dbReference type="Proteomes" id="UP001168821"/>
    </source>
</evidence>
<evidence type="ECO:0000259" key="1">
    <source>
        <dbReference type="PROSITE" id="PS50878"/>
    </source>
</evidence>